<keyword evidence="1" id="KW-0479">Metal-binding</keyword>
<feature type="domain" description="Golvesin/Xly CBD-like" evidence="4">
    <location>
        <begin position="328"/>
        <end position="460"/>
    </location>
</feature>
<dbReference type="EMBL" id="LFBU01000001">
    <property type="protein sequence ID" value="KMQ74600.1"/>
    <property type="molecule type" value="Genomic_DNA"/>
</dbReference>
<dbReference type="SUPFAM" id="SSF103647">
    <property type="entry name" value="TSP type-3 repeat"/>
    <property type="match status" value="1"/>
</dbReference>
<dbReference type="STRING" id="1658765.Msub_10786"/>
<protein>
    <recommendedName>
        <fullName evidence="4">Golvesin/Xly CBD-like domain-containing protein</fullName>
    </recommendedName>
</protein>
<evidence type="ECO:0000256" key="1">
    <source>
        <dbReference type="ARBA" id="ARBA00022723"/>
    </source>
</evidence>
<reference evidence="5 6" key="1">
    <citation type="submission" date="2015-06" db="EMBL/GenBank/DDBJ databases">
        <title>Marinobacter subterrani, a genetically tractable neutrophilic iron-oxidizing strain isolated from the Soudan Iron Mine.</title>
        <authorList>
            <person name="Bonis B.M."/>
            <person name="Gralnick J.A."/>
        </authorList>
    </citation>
    <scope>NUCLEOTIDE SEQUENCE [LARGE SCALE GENOMIC DNA]</scope>
    <source>
        <strain evidence="5 6">JG233</strain>
    </source>
</reference>
<dbReference type="OrthoDB" id="9785394at2"/>
<organism evidence="5 6">
    <name type="scientific">Marinobacter subterrani</name>
    <dbReference type="NCBI Taxonomy" id="1658765"/>
    <lineage>
        <taxon>Bacteria</taxon>
        <taxon>Pseudomonadati</taxon>
        <taxon>Pseudomonadota</taxon>
        <taxon>Gammaproteobacteria</taxon>
        <taxon>Pseudomonadales</taxon>
        <taxon>Marinobacteraceae</taxon>
        <taxon>Marinobacter</taxon>
    </lineage>
</organism>
<sequence length="513" mass="54680">MKRINMVVLAVASGSVVTGCSSLKPKGDVDQLPAPSAGISAEYVIDNSNPGFYTDGEWKQSSVTSGYIGEGYLAAESGTGAKTATWNLNIVKRFDVFVRWTSHSNRGTNVKYVVHHLNEQDNLTTTTVEVDQTEFGGEWFKLGTFRMSSLTSRVTVSNDANGYVIADAVLFEEAPATSSADADADNDSMPDAWELNQGLDPTNALDAGQDPDGDGLTNLQEFLGMTAPFNLDTDSDGMPDGYETTASLDPTSPDSDLDADGDGYTNYQEYLAGTEPTNAASVLAANTVLLTWEPPVTRTDGNALSPEEIDYYELKYARTDGGSTAGIVSDNSSPEFVVYGSDSSTSTATKGYIGENYVAMPAGSGENVASWLVSNVTPGTEHRVSVNWTSYSNRATNATYRVQYESESGSIEEKQFTVDQTSGGGIWQNLGSFIPGASQVTVSLSNNADGYVIADAIKLEPIAAAVGPIRIEAENQSYVVSDLPPGTWQFQIRAVDTNGVASDYTDPQVTLIE</sequence>
<feature type="domain" description="Golvesin/Xly CBD-like" evidence="4">
    <location>
        <begin position="44"/>
        <end position="172"/>
    </location>
</feature>
<dbReference type="SUPFAM" id="SSF49265">
    <property type="entry name" value="Fibronectin type III"/>
    <property type="match status" value="1"/>
</dbReference>
<evidence type="ECO:0000259" key="4">
    <source>
        <dbReference type="Pfam" id="PF25275"/>
    </source>
</evidence>
<dbReference type="GO" id="GO:0005509">
    <property type="term" value="F:calcium ion binding"/>
    <property type="evidence" value="ECO:0007669"/>
    <property type="project" value="InterPro"/>
</dbReference>
<dbReference type="PATRIC" id="fig|1658765.3.peg.779"/>
<comment type="caution">
    <text evidence="5">The sequence shown here is derived from an EMBL/GenBank/DDBJ whole genome shotgun (WGS) entry which is preliminary data.</text>
</comment>
<feature type="region of interest" description="Disordered" evidence="3">
    <location>
        <begin position="231"/>
        <end position="254"/>
    </location>
</feature>
<dbReference type="InterPro" id="IPR052063">
    <property type="entry name" value="Polysaccharide_Lyase_1"/>
</dbReference>
<dbReference type="PANTHER" id="PTHR42970:SF1">
    <property type="entry name" value="PECTATE LYASE C-RELATED"/>
    <property type="match status" value="1"/>
</dbReference>
<evidence type="ECO:0000313" key="6">
    <source>
        <dbReference type="Proteomes" id="UP000036102"/>
    </source>
</evidence>
<dbReference type="RefSeq" id="WP_048494787.1">
    <property type="nucleotide sequence ID" value="NZ_LFBU01000001.1"/>
</dbReference>
<dbReference type="PANTHER" id="PTHR42970">
    <property type="entry name" value="PECTATE LYASE C-RELATED"/>
    <property type="match status" value="1"/>
</dbReference>
<dbReference type="InterPro" id="IPR036116">
    <property type="entry name" value="FN3_sf"/>
</dbReference>
<dbReference type="Proteomes" id="UP000036102">
    <property type="component" value="Unassembled WGS sequence"/>
</dbReference>
<dbReference type="PROSITE" id="PS51257">
    <property type="entry name" value="PROKAR_LIPOPROTEIN"/>
    <property type="match status" value="1"/>
</dbReference>
<evidence type="ECO:0000313" key="5">
    <source>
        <dbReference type="EMBL" id="KMQ74600.1"/>
    </source>
</evidence>
<gene>
    <name evidence="5" type="ORF">Msub_10786</name>
</gene>
<dbReference type="AlphaFoldDB" id="A0A0J7M0G8"/>
<dbReference type="Pfam" id="PF25275">
    <property type="entry name" value="Golvesin_C"/>
    <property type="match status" value="2"/>
</dbReference>
<dbReference type="InterPro" id="IPR028974">
    <property type="entry name" value="TSP_type-3_rpt"/>
</dbReference>
<evidence type="ECO:0000256" key="3">
    <source>
        <dbReference type="SAM" id="MobiDB-lite"/>
    </source>
</evidence>
<proteinExistence type="predicted"/>
<dbReference type="InterPro" id="IPR013783">
    <property type="entry name" value="Ig-like_fold"/>
</dbReference>
<accession>A0A0J7M0G8</accession>
<evidence type="ECO:0000256" key="2">
    <source>
        <dbReference type="ARBA" id="ARBA00023180"/>
    </source>
</evidence>
<name>A0A0J7M0G8_9GAMM</name>
<keyword evidence="2" id="KW-0325">Glycoprotein</keyword>
<dbReference type="Gene3D" id="2.60.40.10">
    <property type="entry name" value="Immunoglobulins"/>
    <property type="match status" value="1"/>
</dbReference>
<keyword evidence="6" id="KW-1185">Reference proteome</keyword>
<feature type="compositionally biased region" description="Low complexity" evidence="3">
    <location>
        <begin position="244"/>
        <end position="254"/>
    </location>
</feature>
<dbReference type="InterPro" id="IPR033803">
    <property type="entry name" value="CBD-like_Golvesin-Xly"/>
</dbReference>